<evidence type="ECO:0000256" key="15">
    <source>
        <dbReference type="SAM" id="MobiDB-lite"/>
    </source>
</evidence>
<evidence type="ECO:0000256" key="3">
    <source>
        <dbReference type="ARBA" id="ARBA00022475"/>
    </source>
</evidence>
<keyword evidence="8" id="KW-0106">Calcium</keyword>
<reference evidence="17 18" key="1">
    <citation type="submission" date="2016-07" db="EMBL/GenBank/DDBJ databases">
        <title>Pervasive Adenine N6-methylation of Active Genes in Fungi.</title>
        <authorList>
            <consortium name="DOE Joint Genome Institute"/>
            <person name="Mondo S.J."/>
            <person name="Dannebaum R.O."/>
            <person name="Kuo R.C."/>
            <person name="Labutti K."/>
            <person name="Haridas S."/>
            <person name="Kuo A."/>
            <person name="Salamov A."/>
            <person name="Ahrendt S.R."/>
            <person name="Lipzen A."/>
            <person name="Sullivan W."/>
            <person name="Andreopoulos W.B."/>
            <person name="Clum A."/>
            <person name="Lindquist E."/>
            <person name="Daum C."/>
            <person name="Ramamoorthy G.K."/>
            <person name="Gryganskyi A."/>
            <person name="Culley D."/>
            <person name="Magnuson J.K."/>
            <person name="James T.Y."/>
            <person name="O'Malley M.A."/>
            <person name="Stajich J.E."/>
            <person name="Spatafora J.W."/>
            <person name="Visel A."/>
            <person name="Grigoriev I.V."/>
        </authorList>
    </citation>
    <scope>NUCLEOTIDE SEQUENCE [LARGE SCALE GENOMIC DNA]</scope>
    <source>
        <strain evidence="17 18">JEL800</strain>
    </source>
</reference>
<feature type="compositionally biased region" description="Polar residues" evidence="15">
    <location>
        <begin position="28"/>
        <end position="40"/>
    </location>
</feature>
<keyword evidence="10" id="KW-1133">Transmembrane helix</keyword>
<keyword evidence="5" id="KW-0812">Transmembrane</keyword>
<accession>A0A1Y2CID5</accession>
<evidence type="ECO:0000256" key="11">
    <source>
        <dbReference type="ARBA" id="ARBA00023098"/>
    </source>
</evidence>
<keyword evidence="7 17" id="KW-0378">Hydrolase</keyword>
<protein>
    <recommendedName>
        <fullName evidence="14">sn-1-specific diacylglycerol lipase</fullName>
        <ecNumber evidence="14">3.1.1.116</ecNumber>
    </recommendedName>
</protein>
<evidence type="ECO:0000256" key="10">
    <source>
        <dbReference type="ARBA" id="ARBA00022989"/>
    </source>
</evidence>
<keyword evidence="4" id="KW-0597">Phosphoprotein</keyword>
<evidence type="ECO:0000256" key="13">
    <source>
        <dbReference type="ARBA" id="ARBA00024531"/>
    </source>
</evidence>
<dbReference type="Gene3D" id="3.40.50.1820">
    <property type="entry name" value="alpha/beta hydrolase"/>
    <property type="match status" value="1"/>
</dbReference>
<dbReference type="EC" id="3.1.1.116" evidence="14"/>
<evidence type="ECO:0000256" key="9">
    <source>
        <dbReference type="ARBA" id="ARBA00022963"/>
    </source>
</evidence>
<keyword evidence="11" id="KW-0443">Lipid metabolism</keyword>
<dbReference type="GO" id="GO:0016298">
    <property type="term" value="F:lipase activity"/>
    <property type="evidence" value="ECO:0007669"/>
    <property type="project" value="TreeGrafter"/>
</dbReference>
<dbReference type="EMBL" id="MCGO01000015">
    <property type="protein sequence ID" value="ORY46811.1"/>
    <property type="molecule type" value="Genomic_DNA"/>
</dbReference>
<comment type="subcellular location">
    <subcellularLocation>
        <location evidence="2">Cell membrane</location>
        <topology evidence="2">Multi-pass membrane protein</topology>
    </subcellularLocation>
</comment>
<evidence type="ECO:0000256" key="4">
    <source>
        <dbReference type="ARBA" id="ARBA00022553"/>
    </source>
</evidence>
<proteinExistence type="predicted"/>
<feature type="domain" description="Fungal lipase-type" evidence="16">
    <location>
        <begin position="464"/>
        <end position="535"/>
    </location>
</feature>
<evidence type="ECO:0000256" key="6">
    <source>
        <dbReference type="ARBA" id="ARBA00022723"/>
    </source>
</evidence>
<keyword evidence="18" id="KW-1185">Reference proteome</keyword>
<evidence type="ECO:0000256" key="5">
    <source>
        <dbReference type="ARBA" id="ARBA00022692"/>
    </source>
</evidence>
<feature type="region of interest" description="Disordered" evidence="15">
    <location>
        <begin position="21"/>
        <end position="40"/>
    </location>
</feature>
<dbReference type="AlphaFoldDB" id="A0A1Y2CID5"/>
<evidence type="ECO:0000256" key="8">
    <source>
        <dbReference type="ARBA" id="ARBA00022837"/>
    </source>
</evidence>
<name>A0A1Y2CID5_9FUNG</name>
<comment type="cofactor">
    <cofactor evidence="1">
        <name>Ca(2+)</name>
        <dbReference type="ChEBI" id="CHEBI:29108"/>
    </cofactor>
</comment>
<evidence type="ECO:0000256" key="2">
    <source>
        <dbReference type="ARBA" id="ARBA00004651"/>
    </source>
</evidence>
<dbReference type="GO" id="GO:0046340">
    <property type="term" value="P:diacylglycerol catabolic process"/>
    <property type="evidence" value="ECO:0007669"/>
    <property type="project" value="TreeGrafter"/>
</dbReference>
<dbReference type="InterPro" id="IPR002921">
    <property type="entry name" value="Fungal_lipase-type"/>
</dbReference>
<evidence type="ECO:0000256" key="7">
    <source>
        <dbReference type="ARBA" id="ARBA00022801"/>
    </source>
</evidence>
<dbReference type="InterPro" id="IPR029058">
    <property type="entry name" value="AB_hydrolase_fold"/>
</dbReference>
<comment type="caution">
    <text evidence="17">The sequence shown here is derived from an EMBL/GenBank/DDBJ whole genome shotgun (WGS) entry which is preliminary data.</text>
</comment>
<dbReference type="OrthoDB" id="438440at2759"/>
<gene>
    <name evidence="17" type="ORF">BCR33DRAFT_715239</name>
</gene>
<dbReference type="SUPFAM" id="SSF53474">
    <property type="entry name" value="alpha/beta-Hydrolases"/>
    <property type="match status" value="1"/>
</dbReference>
<keyword evidence="9" id="KW-0442">Lipid degradation</keyword>
<dbReference type="GO" id="GO:0046872">
    <property type="term" value="F:metal ion binding"/>
    <property type="evidence" value="ECO:0007669"/>
    <property type="project" value="UniProtKB-KW"/>
</dbReference>
<evidence type="ECO:0000259" key="16">
    <source>
        <dbReference type="Pfam" id="PF01764"/>
    </source>
</evidence>
<keyword evidence="3" id="KW-1003">Cell membrane</keyword>
<dbReference type="InterPro" id="IPR052214">
    <property type="entry name" value="DAG_Lipase-Related"/>
</dbReference>
<dbReference type="GO" id="GO:0019369">
    <property type="term" value="P:arachidonate metabolic process"/>
    <property type="evidence" value="ECO:0007669"/>
    <property type="project" value="TreeGrafter"/>
</dbReference>
<dbReference type="GO" id="GO:0005886">
    <property type="term" value="C:plasma membrane"/>
    <property type="evidence" value="ECO:0007669"/>
    <property type="project" value="UniProtKB-SubCell"/>
</dbReference>
<organism evidence="17 18">
    <name type="scientific">Rhizoclosmatium globosum</name>
    <dbReference type="NCBI Taxonomy" id="329046"/>
    <lineage>
        <taxon>Eukaryota</taxon>
        <taxon>Fungi</taxon>
        <taxon>Fungi incertae sedis</taxon>
        <taxon>Chytridiomycota</taxon>
        <taxon>Chytridiomycota incertae sedis</taxon>
        <taxon>Chytridiomycetes</taxon>
        <taxon>Chytridiales</taxon>
        <taxon>Chytriomycetaceae</taxon>
        <taxon>Rhizoclosmatium</taxon>
    </lineage>
</organism>
<evidence type="ECO:0000256" key="14">
    <source>
        <dbReference type="ARBA" id="ARBA00026104"/>
    </source>
</evidence>
<keyword evidence="12" id="KW-0472">Membrane</keyword>
<comment type="catalytic activity">
    <reaction evidence="13">
        <text>a 1,2-diacyl-sn-glycerol + H2O = a 2-acylglycerol + a fatty acid + H(+)</text>
        <dbReference type="Rhea" id="RHEA:33275"/>
        <dbReference type="ChEBI" id="CHEBI:15377"/>
        <dbReference type="ChEBI" id="CHEBI:15378"/>
        <dbReference type="ChEBI" id="CHEBI:17389"/>
        <dbReference type="ChEBI" id="CHEBI:17815"/>
        <dbReference type="ChEBI" id="CHEBI:28868"/>
        <dbReference type="EC" id="3.1.1.116"/>
    </reaction>
    <physiologicalReaction direction="left-to-right" evidence="13">
        <dbReference type="Rhea" id="RHEA:33276"/>
    </physiologicalReaction>
</comment>
<dbReference type="Proteomes" id="UP000193642">
    <property type="component" value="Unassembled WGS sequence"/>
</dbReference>
<dbReference type="PANTHER" id="PTHR45792">
    <property type="entry name" value="DIACYLGLYCEROL LIPASE HOMOLOG-RELATED"/>
    <property type="match status" value="1"/>
</dbReference>
<dbReference type="Pfam" id="PF01764">
    <property type="entry name" value="Lipase_3"/>
    <property type="match status" value="1"/>
</dbReference>
<evidence type="ECO:0000313" key="18">
    <source>
        <dbReference type="Proteomes" id="UP000193642"/>
    </source>
</evidence>
<evidence type="ECO:0000256" key="12">
    <source>
        <dbReference type="ARBA" id="ARBA00023136"/>
    </source>
</evidence>
<evidence type="ECO:0000313" key="17">
    <source>
        <dbReference type="EMBL" id="ORY46811.1"/>
    </source>
</evidence>
<keyword evidence="6" id="KW-0479">Metal-binding</keyword>
<evidence type="ECO:0000256" key="1">
    <source>
        <dbReference type="ARBA" id="ARBA00001913"/>
    </source>
</evidence>
<sequence>MSAEEDPDVPVTLPLTLTAEPLELEQGTEPTQSTDTRENVSTVTDGLSFALNTAKAITSFSFSFAKTATSTSINVARTIVDTIGENTGLEQTGITPILSGTLYVADKLSNAGIRVGEYFTNLGLDAAGKSIDGVGNVFGNTELNEAIREFAKLVQREFARDLEESFDASEEALVLMETEVGENAVVQYRAKKSLASMGMLEVIKSITGWICLQRLVKAEYERVAREACLGDLRSALSVVNADAPGVANMEEVLDGDVVVDGNETDAVVLGHVGSESNHENQSLGDINVLSPSRLFQNIRRYIRFAAGSYGKLAINVLDPTSIDNPLAEEPDGSVSTNHTFFSNYTTRPIPTIYHTTDHTKKATENQLLHSLTNVPRILPENKTHYNPTFYLILDHPNKSVVLCLRGTLSLHDLLVDLSSAADRITLPAPEYLASLASKPQSSSSSTALPNIFKTDPTPPYAYESVLAGLESHPGYSLIITGHSLGAGLASLITLKWGNPSTNLVRPETGFPASTRIHCFAYASPAIIAHRGAYAHHFDSLITTVKVGLGTVRDIAGVVAKMHGTPHLASGLISRYVTKKATLGAVVDDDYAKELWEELRGGCMGNEKLFPCGRSFWVMKEEVRELVRGEVLGEIVFDAEMLTDHMPTVYESVLRGL</sequence>
<dbReference type="PANTHER" id="PTHR45792:SF8">
    <property type="entry name" value="DIACYLGLYCEROL LIPASE-ALPHA"/>
    <property type="match status" value="1"/>
</dbReference>